<accession>A0A3E2VXW2</accession>
<evidence type="ECO:0000313" key="5">
    <source>
        <dbReference type="Proteomes" id="UP000260025"/>
    </source>
</evidence>
<comment type="caution">
    <text evidence="4">The sequence shown here is derived from an EMBL/GenBank/DDBJ whole genome shotgun (WGS) entry which is preliminary data.</text>
</comment>
<dbReference type="PANTHER" id="PTHR30217:SF6">
    <property type="entry name" value="TRNA HYDROXYLATION PROTEIN P"/>
    <property type="match status" value="1"/>
</dbReference>
<dbReference type="InterPro" id="IPR051454">
    <property type="entry name" value="RNA/ubiquinone_mod_enzymes"/>
</dbReference>
<name>A0A3E2VXW2_CLOIN</name>
<gene>
    <name evidence="4" type="ORF">DXA38_08195</name>
</gene>
<dbReference type="RefSeq" id="WP_117442756.1">
    <property type="nucleotide sequence ID" value="NZ_JAJFEN010000026.1"/>
</dbReference>
<dbReference type="EMBL" id="QVEV01000009">
    <property type="protein sequence ID" value="RGC16294.1"/>
    <property type="molecule type" value="Genomic_DNA"/>
</dbReference>
<dbReference type="OrthoDB" id="9807498at2"/>
<dbReference type="GO" id="GO:0008233">
    <property type="term" value="F:peptidase activity"/>
    <property type="evidence" value="ECO:0007669"/>
    <property type="project" value="UniProtKB-KW"/>
</dbReference>
<keyword evidence="1" id="KW-0645">Protease</keyword>
<sequence length="297" mass="34493">MVDFIATPFAFGDIQKLQTAGAQSVLIAVPFFSARGAVCFPIEKLADIKAECIRCQVHMYVLVNRIFVEEELDALRDFLKLLKQLDVEGIYYGDEGVLYEAQRLDMKDRLIYNPDTLITNAMDMQYYLEEGIRMATISKEITLQEMCGIARDVQGECEVILHGRLNMMHSKRKLLTAYMDFLGKKEPVQDNHQLYLMEETRDDHMPIVEDALGTHVFTGFTLASFEEIQELYEAGIRHFRIDGIFHDIDYVCEALRLYQEVLEGKRNARQTYQEYEKKYEADHVSHGFYYTKTSKVK</sequence>
<comment type="similarity">
    <text evidence="3">Belongs to the peptidase U32 family.</text>
</comment>
<evidence type="ECO:0000256" key="1">
    <source>
        <dbReference type="ARBA" id="ARBA00022670"/>
    </source>
</evidence>
<evidence type="ECO:0000256" key="3">
    <source>
        <dbReference type="ARBA" id="ARBA00038374"/>
    </source>
</evidence>
<dbReference type="GO" id="GO:0006508">
    <property type="term" value="P:proteolysis"/>
    <property type="evidence" value="ECO:0007669"/>
    <property type="project" value="UniProtKB-KW"/>
</dbReference>
<organism evidence="4 5">
    <name type="scientific">Clostridium innocuum</name>
    <dbReference type="NCBI Taxonomy" id="1522"/>
    <lineage>
        <taxon>Bacteria</taxon>
        <taxon>Bacillati</taxon>
        <taxon>Bacillota</taxon>
        <taxon>Clostridia</taxon>
        <taxon>Eubacteriales</taxon>
        <taxon>Clostridiaceae</taxon>
        <taxon>Clostridium</taxon>
    </lineage>
</organism>
<dbReference type="AlphaFoldDB" id="A0A3E2VXW2"/>
<dbReference type="InterPro" id="IPR001539">
    <property type="entry name" value="Peptidase_U32"/>
</dbReference>
<keyword evidence="2" id="KW-0378">Hydrolase</keyword>
<dbReference type="PANTHER" id="PTHR30217">
    <property type="entry name" value="PEPTIDASE U32 FAMILY"/>
    <property type="match status" value="1"/>
</dbReference>
<evidence type="ECO:0000256" key="2">
    <source>
        <dbReference type="ARBA" id="ARBA00022801"/>
    </source>
</evidence>
<protein>
    <submittedName>
        <fullName evidence="4">U32 family peptidase</fullName>
    </submittedName>
</protein>
<dbReference type="Proteomes" id="UP000260025">
    <property type="component" value="Unassembled WGS sequence"/>
</dbReference>
<evidence type="ECO:0000313" key="4">
    <source>
        <dbReference type="EMBL" id="RGC16294.1"/>
    </source>
</evidence>
<dbReference type="Pfam" id="PF01136">
    <property type="entry name" value="Peptidase_U32"/>
    <property type="match status" value="1"/>
</dbReference>
<proteinExistence type="inferred from homology"/>
<reference evidence="4 5" key="1">
    <citation type="submission" date="2018-08" db="EMBL/GenBank/DDBJ databases">
        <title>A genome reference for cultivated species of the human gut microbiota.</title>
        <authorList>
            <person name="Zou Y."/>
            <person name="Xue W."/>
            <person name="Luo G."/>
        </authorList>
    </citation>
    <scope>NUCLEOTIDE SEQUENCE [LARGE SCALE GENOMIC DNA]</scope>
    <source>
        <strain evidence="4 5">OF01-2LB</strain>
    </source>
</reference>